<gene>
    <name evidence="3" type="ORF">BFG57_02735</name>
</gene>
<keyword evidence="2" id="KW-0812">Transmembrane</keyword>
<proteinExistence type="predicted"/>
<feature type="coiled-coil region" evidence="1">
    <location>
        <begin position="200"/>
        <end position="227"/>
    </location>
</feature>
<organism evidence="3 4">
    <name type="scientific">Bacillus solimangrovi</name>
    <dbReference type="NCBI Taxonomy" id="1305675"/>
    <lineage>
        <taxon>Bacteria</taxon>
        <taxon>Bacillati</taxon>
        <taxon>Bacillota</taxon>
        <taxon>Bacilli</taxon>
        <taxon>Bacillales</taxon>
        <taxon>Bacillaceae</taxon>
        <taxon>Bacillus</taxon>
    </lineage>
</organism>
<accession>A0A1E5LDP9</accession>
<evidence type="ECO:0000256" key="1">
    <source>
        <dbReference type="SAM" id="Coils"/>
    </source>
</evidence>
<feature type="transmembrane region" description="Helical" evidence="2">
    <location>
        <begin position="135"/>
        <end position="158"/>
    </location>
</feature>
<dbReference type="EMBL" id="MJEH01000033">
    <property type="protein sequence ID" value="OEH92204.1"/>
    <property type="molecule type" value="Genomic_DNA"/>
</dbReference>
<keyword evidence="2" id="KW-1133">Transmembrane helix</keyword>
<keyword evidence="4" id="KW-1185">Reference proteome</keyword>
<keyword evidence="1" id="KW-0175">Coiled coil</keyword>
<comment type="caution">
    <text evidence="3">The sequence shown here is derived from an EMBL/GenBank/DDBJ whole genome shotgun (WGS) entry which is preliminary data.</text>
</comment>
<protein>
    <recommendedName>
        <fullName evidence="5">Potassium channel domain-containing protein</fullName>
    </recommendedName>
</protein>
<evidence type="ECO:0000256" key="2">
    <source>
        <dbReference type="SAM" id="Phobius"/>
    </source>
</evidence>
<dbReference type="STRING" id="1305675.BFG57_02735"/>
<feature type="transmembrane region" description="Helical" evidence="2">
    <location>
        <begin position="37"/>
        <end position="56"/>
    </location>
</feature>
<feature type="transmembrane region" description="Helical" evidence="2">
    <location>
        <begin position="107"/>
        <end position="129"/>
    </location>
</feature>
<dbReference type="Gene3D" id="1.10.287.70">
    <property type="match status" value="1"/>
</dbReference>
<sequence>MQGSIIISFWEKVFHLLRYISVFEYVRMIPGLRGSHLFVEIWVMFNLIASLSSMIITKSMEVPLWIAFTILLYSFIRILEITVYQVNVLLFDPYQNAGYSVRSYRRLVILLLHNYVEVIFWFATSYMIMSEHLNILISKGTITDTLLFSFLTMVTFGANSMSSIQHIGHLIIFVQAVIGLFMTIITLARFIGLLPRPASQDEKENYGESLEKEIQQLKEEIRIMREQITRKK</sequence>
<reference evidence="3 4" key="1">
    <citation type="submission" date="2016-08" db="EMBL/GenBank/DDBJ databases">
        <title>Genome of Bacillus solimangrovi GH2-4.</title>
        <authorList>
            <person name="Lim S."/>
            <person name="Kim B.-C."/>
        </authorList>
    </citation>
    <scope>NUCLEOTIDE SEQUENCE [LARGE SCALE GENOMIC DNA]</scope>
    <source>
        <strain evidence="3 4">GH2-4</strain>
    </source>
</reference>
<evidence type="ECO:0008006" key="5">
    <source>
        <dbReference type="Google" id="ProtNLM"/>
    </source>
</evidence>
<feature type="transmembrane region" description="Helical" evidence="2">
    <location>
        <begin position="170"/>
        <end position="191"/>
    </location>
</feature>
<evidence type="ECO:0000313" key="3">
    <source>
        <dbReference type="EMBL" id="OEH92204.1"/>
    </source>
</evidence>
<name>A0A1E5LDP9_9BACI</name>
<dbReference type="Proteomes" id="UP000095209">
    <property type="component" value="Unassembled WGS sequence"/>
</dbReference>
<feature type="transmembrane region" description="Helical" evidence="2">
    <location>
        <begin position="62"/>
        <end position="86"/>
    </location>
</feature>
<keyword evidence="2" id="KW-0472">Membrane</keyword>
<evidence type="ECO:0000313" key="4">
    <source>
        <dbReference type="Proteomes" id="UP000095209"/>
    </source>
</evidence>
<dbReference type="AlphaFoldDB" id="A0A1E5LDP9"/>